<dbReference type="AlphaFoldDB" id="A0A9D3S839"/>
<dbReference type="CDD" id="cd00171">
    <property type="entry name" value="Sec7"/>
    <property type="match status" value="1"/>
</dbReference>
<accession>A0A9D3S839</accession>
<feature type="region of interest" description="Disordered" evidence="4">
    <location>
        <begin position="372"/>
        <end position="542"/>
    </location>
</feature>
<dbReference type="Pfam" id="PF01369">
    <property type="entry name" value="Sec7"/>
    <property type="match status" value="1"/>
</dbReference>
<feature type="compositionally biased region" description="Polar residues" evidence="4">
    <location>
        <begin position="439"/>
        <end position="449"/>
    </location>
</feature>
<dbReference type="InterPro" id="IPR001605">
    <property type="entry name" value="PH_dom-spectrin-type"/>
</dbReference>
<dbReference type="PRINTS" id="PR00683">
    <property type="entry name" value="SPECTRINPH"/>
</dbReference>
<dbReference type="InterPro" id="IPR041681">
    <property type="entry name" value="PH_9"/>
</dbReference>
<dbReference type="InterPro" id="IPR001849">
    <property type="entry name" value="PH_domain"/>
</dbReference>
<dbReference type="GO" id="GO:0005543">
    <property type="term" value="F:phospholipid binding"/>
    <property type="evidence" value="ECO:0007669"/>
    <property type="project" value="InterPro"/>
</dbReference>
<feature type="region of interest" description="Disordered" evidence="4">
    <location>
        <begin position="172"/>
        <end position="194"/>
    </location>
</feature>
<sequence length="1026" mass="115930">MESDLMLSAQPAFPEPAEEPYLEAKLYIERVERENNRCKEENHIGRTQNPLATDASEPLEHGVSITMYPVRVPSMHFSCATVQWDMPQTPADVSSQESGSSEINSGYGLSMDWVVNPTSLDMPLLNQEEIIDLVPDKELGQTDDVMQYGEVISIEVDSCQVYDANVCVIPSDEDDQTPFTETSQISEASDDGGLIDDEKNSDEIESPLCTEFPEIQPDPEGLEALEEESVKTGDIVLLTEPELEDAEKTKEDDEVSSEDGIRVIITTPCEEGCSTTLESETNDPVLEVDSKPSEEAGFIQESDPSQAGEPPDLVCDAVEAEGSETVESTIIVIDETLELENAETFMELHISVCVKQEEATCEDQIESAVEVEPHEHKEQLIQQSDELGDSEESRQELLLGEEPSEGPKQELLLGEEPSEGTKQSSCNETETSDQESETKSTVALQTISHNETEILGQSERSTETETSQLSESKDSRESSQPDELQQIEQENHTHSEQQQIHDNDRVSKLTEEVSSEHGHGTEEQQEKSAEPEIPYKDGDGDNVDREEACKLAERLYRLDNVQRTDVVRHLDKDNEFSRAVGEEYLKFFDFTDQSLDEALRSFLKEVVLIGETQERERVLDHFSRRYQQCNPETLSSAGAVLTLTCAVMLLNTDLHGQNVGKAMSLPVFVSNLDGMNEGENFNKDLLKSLYNSIKNHQLEWAVEEKELLTSITLDQDADQDSPLRSKSNPFQDLAHDKKATVFQKGFLKRKAHADIDGKRTPWGKRSWKTFYAVLKGMVLYLQKDEYRKDWQSSEEVLSVHHALAERAQDYTKRPHVFRLQTADWRVFLFEAQSTEQMNSWIGRINLVSALYSSPPFPAAVGSQRKFCRPILPATQSTLTMDKQLQSHAAMLQSFQEDLTALQQGAQESRRAKAREVEEHRQKEEYLQHERSRYEAYVHILDLWQTLGKSSETASGTDLALFDQEMWKGTETEEKQDSDLDGGMKRSHSSPSIELEVATPPVVKVRRNISERRTYRKIVIPRRNREV</sequence>
<dbReference type="Gene3D" id="2.30.29.30">
    <property type="entry name" value="Pleckstrin-homology domain (PH domain)/Phosphotyrosine-binding domain (PTB)"/>
    <property type="match status" value="1"/>
</dbReference>
<dbReference type="Pfam" id="PF15410">
    <property type="entry name" value="PH_9"/>
    <property type="match status" value="1"/>
</dbReference>
<feature type="domain" description="SEC7" evidence="6">
    <location>
        <begin position="543"/>
        <end position="696"/>
    </location>
</feature>
<dbReference type="InterPro" id="IPR011993">
    <property type="entry name" value="PH-like_dom_sf"/>
</dbReference>
<dbReference type="GO" id="GO:0032587">
    <property type="term" value="C:ruffle membrane"/>
    <property type="evidence" value="ECO:0007669"/>
    <property type="project" value="UniProtKB-SubCell"/>
</dbReference>
<dbReference type="PANTHER" id="PTHR10663:SF338">
    <property type="entry name" value="PH AND SEC7 DOMAIN-CONTAINING PROTEIN 4"/>
    <property type="match status" value="1"/>
</dbReference>
<proteinExistence type="predicted"/>
<dbReference type="SUPFAM" id="SSF50729">
    <property type="entry name" value="PH domain-like"/>
    <property type="match status" value="1"/>
</dbReference>
<evidence type="ECO:0000313" key="7">
    <source>
        <dbReference type="EMBL" id="KAG7314796.1"/>
    </source>
</evidence>
<dbReference type="SMART" id="SM00233">
    <property type="entry name" value="PH"/>
    <property type="match status" value="1"/>
</dbReference>
<dbReference type="InterPro" id="IPR035999">
    <property type="entry name" value="Sec7_dom_sf"/>
</dbReference>
<comment type="subcellular location">
    <subcellularLocation>
        <location evidence="1">Cell projection</location>
        <location evidence="1">Ruffle membrane</location>
    </subcellularLocation>
</comment>
<name>A0A9D3S839_9TELE</name>
<dbReference type="CDD" id="cd13295">
    <property type="entry name" value="PH_EFA6"/>
    <property type="match status" value="1"/>
</dbReference>
<feature type="region of interest" description="Disordered" evidence="4">
    <location>
        <begin position="903"/>
        <end position="922"/>
    </location>
</feature>
<feature type="compositionally biased region" description="Basic and acidic residues" evidence="4">
    <location>
        <begin position="969"/>
        <end position="983"/>
    </location>
</feature>
<dbReference type="EMBL" id="JAHKSW010000028">
    <property type="protein sequence ID" value="KAG7314796.1"/>
    <property type="molecule type" value="Genomic_DNA"/>
</dbReference>
<dbReference type="PROSITE" id="PS50003">
    <property type="entry name" value="PH_DOMAIN"/>
    <property type="match status" value="1"/>
</dbReference>
<keyword evidence="8" id="KW-1185">Reference proteome</keyword>
<feature type="region of interest" description="Disordered" evidence="4">
    <location>
        <begin position="969"/>
        <end position="998"/>
    </location>
</feature>
<evidence type="ECO:0000256" key="2">
    <source>
        <dbReference type="ARBA" id="ARBA00022475"/>
    </source>
</evidence>
<evidence type="ECO:0000256" key="1">
    <source>
        <dbReference type="ARBA" id="ARBA00004632"/>
    </source>
</evidence>
<feature type="domain" description="PH" evidence="5">
    <location>
        <begin position="740"/>
        <end position="849"/>
    </location>
</feature>
<reference evidence="7 8" key="1">
    <citation type="submission" date="2021-06" db="EMBL/GenBank/DDBJ databases">
        <title>Chromosome-level genome assembly of the red-tail catfish (Hemibagrus wyckioides).</title>
        <authorList>
            <person name="Shao F."/>
        </authorList>
    </citation>
    <scope>NUCLEOTIDE SEQUENCE [LARGE SCALE GENOMIC DNA]</scope>
    <source>
        <strain evidence="7">EC202008001</strain>
        <tissue evidence="7">Blood</tissue>
    </source>
</reference>
<evidence type="ECO:0000256" key="3">
    <source>
        <dbReference type="ARBA" id="ARBA00023136"/>
    </source>
</evidence>
<evidence type="ECO:0000259" key="5">
    <source>
        <dbReference type="PROSITE" id="PS50003"/>
    </source>
</evidence>
<dbReference type="Proteomes" id="UP000824219">
    <property type="component" value="Linkage Group LG28"/>
</dbReference>
<comment type="caution">
    <text evidence="7">The sequence shown here is derived from an EMBL/GenBank/DDBJ whole genome shotgun (WGS) entry which is preliminary data.</text>
</comment>
<evidence type="ECO:0000313" key="8">
    <source>
        <dbReference type="Proteomes" id="UP000824219"/>
    </source>
</evidence>
<dbReference type="PANTHER" id="PTHR10663">
    <property type="entry name" value="GUANYL-NUCLEOTIDE EXCHANGE FACTOR"/>
    <property type="match status" value="1"/>
</dbReference>
<dbReference type="SMART" id="SM00222">
    <property type="entry name" value="Sec7"/>
    <property type="match status" value="1"/>
</dbReference>
<feature type="compositionally biased region" description="Basic and acidic residues" evidence="4">
    <location>
        <begin position="907"/>
        <end position="922"/>
    </location>
</feature>
<keyword evidence="3" id="KW-0472">Membrane</keyword>
<feature type="compositionally biased region" description="Polar residues" evidence="4">
    <location>
        <begin position="420"/>
        <end position="429"/>
    </location>
</feature>
<protein>
    <submittedName>
        <fullName evidence="7">Uncharacterized protein</fullName>
    </submittedName>
</protein>
<feature type="region of interest" description="Disordered" evidence="4">
    <location>
        <begin position="290"/>
        <end position="310"/>
    </location>
</feature>
<evidence type="ECO:0000259" key="6">
    <source>
        <dbReference type="PROSITE" id="PS50190"/>
    </source>
</evidence>
<gene>
    <name evidence="7" type="ORF">KOW79_022099</name>
</gene>
<feature type="compositionally biased region" description="Polar residues" evidence="4">
    <location>
        <begin position="177"/>
        <end position="187"/>
    </location>
</feature>
<dbReference type="InterPro" id="IPR000904">
    <property type="entry name" value="Sec7_dom"/>
</dbReference>
<dbReference type="FunFam" id="2.30.29.30:FF:000054">
    <property type="entry name" value="PH and SEC7 domain-containing protein 3"/>
    <property type="match status" value="1"/>
</dbReference>
<feature type="compositionally biased region" description="Basic and acidic residues" evidence="4">
    <location>
        <begin position="489"/>
        <end position="542"/>
    </location>
</feature>
<dbReference type="GO" id="GO:0005085">
    <property type="term" value="F:guanyl-nucleotide exchange factor activity"/>
    <property type="evidence" value="ECO:0007669"/>
    <property type="project" value="InterPro"/>
</dbReference>
<dbReference type="OrthoDB" id="2157641at2759"/>
<dbReference type="Gene3D" id="1.10.1000.11">
    <property type="entry name" value="Arf Nucleotide-binding Site Opener,domain 2"/>
    <property type="match status" value="1"/>
</dbReference>
<organism evidence="7 8">
    <name type="scientific">Hemibagrus wyckioides</name>
    <dbReference type="NCBI Taxonomy" id="337641"/>
    <lineage>
        <taxon>Eukaryota</taxon>
        <taxon>Metazoa</taxon>
        <taxon>Chordata</taxon>
        <taxon>Craniata</taxon>
        <taxon>Vertebrata</taxon>
        <taxon>Euteleostomi</taxon>
        <taxon>Actinopterygii</taxon>
        <taxon>Neopterygii</taxon>
        <taxon>Teleostei</taxon>
        <taxon>Ostariophysi</taxon>
        <taxon>Siluriformes</taxon>
        <taxon>Bagridae</taxon>
        <taxon>Hemibagrus</taxon>
    </lineage>
</organism>
<dbReference type="PROSITE" id="PS50190">
    <property type="entry name" value="SEC7"/>
    <property type="match status" value="1"/>
</dbReference>
<evidence type="ECO:0000256" key="4">
    <source>
        <dbReference type="SAM" id="MobiDB-lite"/>
    </source>
</evidence>
<keyword evidence="2" id="KW-1003">Cell membrane</keyword>
<dbReference type="SUPFAM" id="SSF48425">
    <property type="entry name" value="Sec7 domain"/>
    <property type="match status" value="1"/>
</dbReference>
<dbReference type="InterPro" id="IPR023394">
    <property type="entry name" value="Sec7_C_sf"/>
</dbReference>
<dbReference type="GO" id="GO:0032012">
    <property type="term" value="P:regulation of ARF protein signal transduction"/>
    <property type="evidence" value="ECO:0007669"/>
    <property type="project" value="InterPro"/>
</dbReference>